<dbReference type="SUPFAM" id="SSF49464">
    <property type="entry name" value="Carboxypeptidase regulatory domain-like"/>
    <property type="match status" value="1"/>
</dbReference>
<comment type="subcellular location">
    <subcellularLocation>
        <location evidence="1">Cell outer membrane</location>
    </subcellularLocation>
</comment>
<dbReference type="InterPro" id="IPR036942">
    <property type="entry name" value="Beta-barrel_TonB_sf"/>
</dbReference>
<feature type="region of interest" description="Disordered" evidence="4">
    <location>
        <begin position="912"/>
        <end position="937"/>
    </location>
</feature>
<gene>
    <name evidence="7" type="ORF">SAMN04488096_10762</name>
</gene>
<keyword evidence="3" id="KW-0998">Cell outer membrane</keyword>
<accession>A0A1M6G0P3</accession>
<feature type="domain" description="Outer membrane protein beta-barrel" evidence="6">
    <location>
        <begin position="448"/>
        <end position="769"/>
    </location>
</feature>
<evidence type="ECO:0000259" key="6">
    <source>
        <dbReference type="Pfam" id="PF14905"/>
    </source>
</evidence>
<evidence type="ECO:0000256" key="2">
    <source>
        <dbReference type="ARBA" id="ARBA00023136"/>
    </source>
</evidence>
<evidence type="ECO:0000313" key="7">
    <source>
        <dbReference type="EMBL" id="SHJ03555.1"/>
    </source>
</evidence>
<dbReference type="Pfam" id="PF13715">
    <property type="entry name" value="CarbopepD_reg_2"/>
    <property type="match status" value="1"/>
</dbReference>
<dbReference type="OrthoDB" id="1682379at2"/>
<proteinExistence type="predicted"/>
<keyword evidence="5" id="KW-0732">Signal</keyword>
<dbReference type="Pfam" id="PF14905">
    <property type="entry name" value="OMP_b-brl_3"/>
    <property type="match status" value="1"/>
</dbReference>
<name>A0A1M6G0P3_9FLAO</name>
<keyword evidence="2" id="KW-0472">Membrane</keyword>
<reference evidence="7 8" key="1">
    <citation type="submission" date="2016-11" db="EMBL/GenBank/DDBJ databases">
        <authorList>
            <person name="Jaros S."/>
            <person name="Januszkiewicz K."/>
            <person name="Wedrychowicz H."/>
        </authorList>
    </citation>
    <scope>NUCLEOTIDE SEQUENCE [LARGE SCALE GENOMIC DNA]</scope>
    <source>
        <strain evidence="7 8">DSM 21425</strain>
    </source>
</reference>
<sequence>MKFYPRVIFTLLIALFYSFTGNAQDFEIKGKVIDNEQTPLESATVYIEKVKDSTLVTYTISDIAGNFILEGDTDADLVNIFISYTGFNTYQKQLSLKENSSIDLKNILLEFSTNSLEEVLVKADRAPVTIKKDTLEFNAASFKTRPDANLEETLKQLPGVDVDSDGNITVNGKTVSRILVNGKEFFGDDPLIATKNLPKEIIDKIQVVDTKTKAQEFTGKEGDSENKTINITIQKDKNEGYFSRLTAGGGTDERYELSGIANYFKEDLRLSVLGSSNNINSSGFTFDEVFDAMGRSAYSISRNSDGSDSGGSSGVTKAENGGLNFANEWNDKIEVNANYFYNRADNQTATKLERENILPDSRYFNNSVSSSDKVNNNHRAGLNFEYRLDTLTRISFRPNLTVNNGYSSSNSFTESFLEDGSPINNATTNESTDIVSSDFSNQLDVTRRFGSKGAYVRVGFNNSNTDSREDQIYNSTTEIYEDGNLNETLLQDQFIEQDTREDEYELELESRLPLTDELSLDVEYSYAKADRTSSRLVYNKDQNTESYDVLDNSLSSDFISETFTHQPQLGLVFENDKLRGSVSGGLQNIRIKNEDIFTSSSFDNTYNNLFVNSYLRYRITKTKSLYVNYRNSRNTPSITQLQPVTNTTNPLNIVTGNPNLDPTLTHSFYTNFNNYDFRSRTGFYLYLGGSFYNDQIVSFTTTDEDLVRTTTYTNVNGAYNLYSGFNFTKSYELQNENTLKPKLGFRASVNRSVGFSNAQQYDAETYTLTPQLSLRYEIGDLFVFDPSYQLTYNQAEYSLSTGLDQNYTNHSLGLEITSYWPEKFIIGSDLSYQHLGNISPGFKNNYVLWNLSLGYELLGEDGIIKVKVFDVLDENLSTSRYTGEDYIQDTEQLVLKQYVMFSFTYKFSQFGGSKTAPTRRGGPGGRGGGGRGRGGRF</sequence>
<evidence type="ECO:0000313" key="8">
    <source>
        <dbReference type="Proteomes" id="UP000184225"/>
    </source>
</evidence>
<organism evidence="7 8">
    <name type="scientific">Mesonia phycicola</name>
    <dbReference type="NCBI Taxonomy" id="579105"/>
    <lineage>
        <taxon>Bacteria</taxon>
        <taxon>Pseudomonadati</taxon>
        <taxon>Bacteroidota</taxon>
        <taxon>Flavobacteriia</taxon>
        <taxon>Flavobacteriales</taxon>
        <taxon>Flavobacteriaceae</taxon>
        <taxon>Mesonia</taxon>
    </lineage>
</organism>
<dbReference type="InterPro" id="IPR008969">
    <property type="entry name" value="CarboxyPept-like_regulatory"/>
</dbReference>
<evidence type="ECO:0000256" key="3">
    <source>
        <dbReference type="ARBA" id="ARBA00023237"/>
    </source>
</evidence>
<protein>
    <submittedName>
        <fullName evidence="7">CarboxypepD_reg-like domain-containing protein</fullName>
    </submittedName>
</protein>
<dbReference type="Proteomes" id="UP000184225">
    <property type="component" value="Unassembled WGS sequence"/>
</dbReference>
<evidence type="ECO:0000256" key="5">
    <source>
        <dbReference type="SAM" id="SignalP"/>
    </source>
</evidence>
<keyword evidence="8" id="KW-1185">Reference proteome</keyword>
<dbReference type="GO" id="GO:0009279">
    <property type="term" value="C:cell outer membrane"/>
    <property type="evidence" value="ECO:0007669"/>
    <property type="project" value="UniProtKB-SubCell"/>
</dbReference>
<evidence type="ECO:0000256" key="1">
    <source>
        <dbReference type="ARBA" id="ARBA00004442"/>
    </source>
</evidence>
<feature type="chain" id="PRO_5012409661" evidence="5">
    <location>
        <begin position="24"/>
        <end position="937"/>
    </location>
</feature>
<feature type="compositionally biased region" description="Gly residues" evidence="4">
    <location>
        <begin position="921"/>
        <end position="937"/>
    </location>
</feature>
<feature type="signal peptide" evidence="5">
    <location>
        <begin position="1"/>
        <end position="23"/>
    </location>
</feature>
<dbReference type="RefSeq" id="WP_073151942.1">
    <property type="nucleotide sequence ID" value="NZ_FQYY01000007.1"/>
</dbReference>
<dbReference type="AlphaFoldDB" id="A0A1M6G0P3"/>
<dbReference type="InterPro" id="IPR041700">
    <property type="entry name" value="OMP_b-brl_3"/>
</dbReference>
<dbReference type="EMBL" id="FQYY01000007">
    <property type="protein sequence ID" value="SHJ03555.1"/>
    <property type="molecule type" value="Genomic_DNA"/>
</dbReference>
<dbReference type="STRING" id="579105.SAMN04488096_10762"/>
<dbReference type="SUPFAM" id="SSF56935">
    <property type="entry name" value="Porins"/>
    <property type="match status" value="1"/>
</dbReference>
<dbReference type="Gene3D" id="2.40.170.20">
    <property type="entry name" value="TonB-dependent receptor, beta-barrel domain"/>
    <property type="match status" value="1"/>
</dbReference>
<evidence type="ECO:0000256" key="4">
    <source>
        <dbReference type="SAM" id="MobiDB-lite"/>
    </source>
</evidence>